<evidence type="ECO:0000256" key="7">
    <source>
        <dbReference type="ARBA" id="ARBA00022737"/>
    </source>
</evidence>
<evidence type="ECO:0000256" key="15">
    <source>
        <dbReference type="PROSITE-ProRule" id="PRU00302"/>
    </source>
</evidence>
<dbReference type="FunFam" id="2.10.70.10:FF:000026">
    <property type="entry name" value="Complement inhibitory factor H"/>
    <property type="match status" value="2"/>
</dbReference>
<comment type="caution">
    <text evidence="15">Lacks conserved residue(s) required for the propagation of feature annotation.</text>
</comment>
<feature type="domain" description="Sushi" evidence="17">
    <location>
        <begin position="265"/>
        <end position="322"/>
    </location>
</feature>
<dbReference type="InterPro" id="IPR051503">
    <property type="entry name" value="ComplSys_Reg/VirEntry_Med"/>
</dbReference>
<feature type="domain" description="Sushi" evidence="17">
    <location>
        <begin position="208"/>
        <end position="264"/>
    </location>
</feature>
<keyword evidence="18" id="KW-1185">Reference proteome</keyword>
<keyword evidence="3" id="KW-0399">Innate immunity</keyword>
<keyword evidence="6 16" id="KW-0732">Signal</keyword>
<keyword evidence="2" id="KW-0964">Secreted</keyword>
<evidence type="ECO:0000256" key="4">
    <source>
        <dbReference type="ARBA" id="ARBA00022641"/>
    </source>
</evidence>
<dbReference type="FunFam" id="2.10.70.10:FF:000014">
    <property type="entry name" value="Membrane cofactor protein"/>
    <property type="match status" value="1"/>
</dbReference>
<feature type="signal peptide" evidence="16">
    <location>
        <begin position="1"/>
        <end position="18"/>
    </location>
</feature>
<evidence type="ECO:0000256" key="16">
    <source>
        <dbReference type="SAM" id="SignalP"/>
    </source>
</evidence>
<proteinExistence type="predicted"/>
<feature type="domain" description="Sushi" evidence="17">
    <location>
        <begin position="1007"/>
        <end position="1067"/>
    </location>
</feature>
<evidence type="ECO:0000256" key="13">
    <source>
        <dbReference type="ARBA" id="ARBA00062308"/>
    </source>
</evidence>
<feature type="disulfide bond" evidence="15">
    <location>
        <begin position="1130"/>
        <end position="1173"/>
    </location>
</feature>
<feature type="disulfide bond" evidence="15">
    <location>
        <begin position="629"/>
        <end position="672"/>
    </location>
</feature>
<feature type="domain" description="Sushi" evidence="17">
    <location>
        <begin position="627"/>
        <end position="685"/>
    </location>
</feature>
<evidence type="ECO:0000313" key="18">
    <source>
        <dbReference type="Proteomes" id="UP000504628"/>
    </source>
</evidence>
<comment type="subunit">
    <text evidence="13">Homodimer. Also forms homooligomers. Interacts with complement protein C3b; this interaction inhibits complement activation. Interacts with complement protein C3d. Interacts with CR3/ITGAM; this interaction mediates adhesion of neutrophils to pathogens leading to pathogen clearance.</text>
</comment>
<evidence type="ECO:0000256" key="6">
    <source>
        <dbReference type="ARBA" id="ARBA00022729"/>
    </source>
</evidence>
<evidence type="ECO:0000256" key="12">
    <source>
        <dbReference type="ARBA" id="ARBA00055185"/>
    </source>
</evidence>
<feature type="domain" description="Sushi" evidence="17">
    <location>
        <begin position="1128"/>
        <end position="1186"/>
    </location>
</feature>
<feature type="domain" description="Sushi" evidence="17">
    <location>
        <begin position="19"/>
        <end position="82"/>
    </location>
</feature>
<dbReference type="FunFam" id="2.10.70.10:FF:000130">
    <property type="entry name" value="Complement factor H"/>
    <property type="match status" value="1"/>
</dbReference>
<dbReference type="Gene3D" id="2.10.70.10">
    <property type="entry name" value="Complement Module, domain 1"/>
    <property type="match status" value="20"/>
</dbReference>
<dbReference type="SUPFAM" id="SSF57535">
    <property type="entry name" value="Complement control module/SCR domain"/>
    <property type="match status" value="18"/>
</dbReference>
<dbReference type="Proteomes" id="UP000504628">
    <property type="component" value="Chromosome 15"/>
</dbReference>
<comment type="subcellular location">
    <subcellularLocation>
        <location evidence="1">Secreted</location>
    </subcellularLocation>
</comment>
<accession>A0A7E6CYI3</accession>
<dbReference type="AlphaFoldDB" id="A0A7E6CYI3"/>
<keyword evidence="4" id="KW-0765">Sulfation</keyword>
<dbReference type="InterPro" id="IPR035976">
    <property type="entry name" value="Sushi/SCR/CCP_sf"/>
</dbReference>
<evidence type="ECO:0000256" key="2">
    <source>
        <dbReference type="ARBA" id="ARBA00022525"/>
    </source>
</evidence>
<dbReference type="SMART" id="SM00032">
    <property type="entry name" value="CCP"/>
    <property type="match status" value="20"/>
</dbReference>
<feature type="domain" description="Sushi" evidence="17">
    <location>
        <begin position="144"/>
        <end position="207"/>
    </location>
</feature>
<feature type="domain" description="Sushi" evidence="17">
    <location>
        <begin position="387"/>
        <end position="443"/>
    </location>
</feature>
<evidence type="ECO:0000256" key="1">
    <source>
        <dbReference type="ARBA" id="ARBA00004613"/>
    </source>
</evidence>
<feature type="domain" description="Sushi" evidence="17">
    <location>
        <begin position="445"/>
        <end position="506"/>
    </location>
</feature>
<feature type="domain" description="Sushi" evidence="17">
    <location>
        <begin position="949"/>
        <end position="1006"/>
    </location>
</feature>
<reference evidence="19" key="1">
    <citation type="submission" date="2025-08" db="UniProtKB">
        <authorList>
            <consortium name="RefSeq"/>
        </authorList>
    </citation>
    <scope>IDENTIFICATION</scope>
    <source>
        <tissue evidence="19">Muscle</tissue>
    </source>
</reference>
<evidence type="ECO:0000313" key="19">
    <source>
        <dbReference type="RefSeq" id="XP_035872123.1"/>
    </source>
</evidence>
<dbReference type="FunFam" id="2.10.70.10:FF:000060">
    <property type="entry name" value="Complement inhibitory factor H"/>
    <property type="match status" value="1"/>
</dbReference>
<keyword evidence="5 15" id="KW-0768">Sushi</keyword>
<keyword evidence="10" id="KW-0179">Complement alternate pathway</keyword>
<sequence>MRFPAKILWLMLWTGCVAQDCVTPPPKKDREVLQGSWSEQSYKEGTKATYKCRPGFRTYGLITVQCKEGQWVDLNPSKICQKKPCGHPGDTPFGSFDLVTGDKFEYGAKVVYTCDEGYQMIGDINFRECEADGWTNDVPLCEVVKCLPVTAPENGRVVSSAFSPDQEYSFGQVIKFECNPGFMLSGPKEIHCSDNGLWSGEKPGCMGISCQRPEIPNGEPANPKATYKENERLQYKCYPGYSYGERAEAVCTQSGWVPRPFCREVTCDPPTIANSHYTPDRTSYTLGHRLTYQCKSGFYHSARGSTSECTTTGWQPPPRCSFKPCKYPEIKHGDLYRADRSRGNFPAAVGQSFHYSCDGNYETPTQDYWGRITCTTDGWSPKVPCLRKCIFNYLENGYYTREQRVLQGESIKVTCHPGYSLPNQQTTMTCTENGWSPPPKCNHLVTCLKSDIEVENGFLSESELSYLLYKETQYNCKQGYLTEDGQTSGTITCLQRGWSTHPRCIRSCDMPVFENARARSGSTWFKVNDRLDYECQDGYRNGDGHTTGFIVCGHSGWSGTPSCHGKECIVPDIEQNLIAQPQKEKYFIGDVLKFSCRQRLKLVGPDSVQCYNFGWSPDPPTCKAEVKPCGPHPQLPNGTATNTPKEEHEHGEVVEYVCDPRFLLKGSRKTQCVDGEWTSLPRCIEENSTCEDIPVIIHSSVYSQERPYHHGESVTFSCREGFTLVGPRSVTCLKGKWTQPPECIETGNIKTCKLPRSLEYKPLQSYRVDYNHNEQVNYTCRRRSEQKHSVCVNGRWDPQVNCGEIPRCAPPPQIPRSQNMMTTVNYQEGEKISILCQDNSLILEEEDLVCQGGIWKSVPRCIVWSLCLTLSPLFCIVEKTPCSQPPYIEHGTVNSSRSEEGGEETVEPKLYPHGTKLRYVCEDGFKITGRHEIICHLGRWSSPPQCVGLPCGPPPPLSNGAAPNRKNRYEYGEEFTYNCAQGFMIHGPASVICSGGKWSPPPECIKTTCPSPPSFDNAEPINVNKNRKVYQSGDEVAYKCREHYQMDGPNVVRCMTGRWIGTPTCRDNSCGSPPVVKNATIQNRMTWYQSGDRVRYECLKPLDLFGDVEVTCLNGNWTDPPQCKESKGKCGRPPAIDNGDITTFPSAIYAPGDSVEYKCQAYYKLQGNRIITCRDGEWSQPPKCLEACVISEEMMEKHNIQLKWRQDKKLYLESDDTIEFTCRPAYRAKSPPSAFRVTCRAGKLTYPTCE</sequence>
<protein>
    <recommendedName>
        <fullName evidence="14">Complement factor H</fullName>
    </recommendedName>
</protein>
<feature type="domain" description="Sushi" evidence="17">
    <location>
        <begin position="1068"/>
        <end position="1125"/>
    </location>
</feature>
<evidence type="ECO:0000256" key="14">
    <source>
        <dbReference type="ARBA" id="ARBA00073358"/>
    </source>
</evidence>
<dbReference type="FunFam" id="2.10.70.10:FF:000054">
    <property type="entry name" value="Complement inhibitory factor H"/>
    <property type="match status" value="1"/>
</dbReference>
<dbReference type="InterPro" id="IPR000436">
    <property type="entry name" value="Sushi_SCR_CCP_dom"/>
</dbReference>
<feature type="domain" description="Sushi" evidence="17">
    <location>
        <begin position="806"/>
        <end position="863"/>
    </location>
</feature>
<name>A0A7E6CYI3_9CHIR</name>
<keyword evidence="9 15" id="KW-1015">Disulfide bond</keyword>
<feature type="chain" id="PRO_5028911114" description="Complement factor H" evidence="16">
    <location>
        <begin position="19"/>
        <end position="1250"/>
    </location>
</feature>
<evidence type="ECO:0000256" key="3">
    <source>
        <dbReference type="ARBA" id="ARBA00022588"/>
    </source>
</evidence>
<dbReference type="GO" id="GO:0001851">
    <property type="term" value="F:complement component C3b binding"/>
    <property type="evidence" value="ECO:0007669"/>
    <property type="project" value="TreeGrafter"/>
</dbReference>
<organism evidence="18 19">
    <name type="scientific">Phyllostomus discolor</name>
    <name type="common">pale spear-nosed bat</name>
    <dbReference type="NCBI Taxonomy" id="89673"/>
    <lineage>
        <taxon>Eukaryota</taxon>
        <taxon>Metazoa</taxon>
        <taxon>Chordata</taxon>
        <taxon>Craniata</taxon>
        <taxon>Vertebrata</taxon>
        <taxon>Euteleostomi</taxon>
        <taxon>Mammalia</taxon>
        <taxon>Eutheria</taxon>
        <taxon>Laurasiatheria</taxon>
        <taxon>Chiroptera</taxon>
        <taxon>Yangochiroptera</taxon>
        <taxon>Phyllostomidae</taxon>
        <taxon>Phyllostominae</taxon>
        <taxon>Phyllostomus</taxon>
    </lineage>
</organism>
<evidence type="ECO:0000256" key="10">
    <source>
        <dbReference type="ARBA" id="ARBA00023162"/>
    </source>
</evidence>
<dbReference type="CDD" id="cd00033">
    <property type="entry name" value="CCP"/>
    <property type="match status" value="13"/>
</dbReference>
<feature type="domain" description="Sushi" evidence="17">
    <location>
        <begin position="688"/>
        <end position="745"/>
    </location>
</feature>
<evidence type="ECO:0000259" key="17">
    <source>
        <dbReference type="PROSITE" id="PS50923"/>
    </source>
</evidence>
<comment type="function">
    <text evidence="12">Glycoprotein that plays an essential role in maintaining a well-balanced immune response by modulating complement activation. Acts as a soluble inhibitor of complement, where its binding to self markers such as glycan structures prevents complement activation and amplification on cell surfaces. Accelerates the decay of the complement alternative pathway (AP) C3 convertase C3bBb, thus preventing local formation of more C3b, the central player of the complement amplification loop. As a cofactor of the serine protease factor I, CFH also regulates proteolytic degradation of already-deposited C3b. In addition, mediates several cellular responses through interaction with specific receptors. For example, interacts with CR3/ITGAM receptor and thereby mediates the adhesion of human neutrophils to different pathogens. In turn, these pathogens are phagocytosed and destroyed.</text>
</comment>
<dbReference type="PANTHER" id="PTHR45785:SF7">
    <property type="entry name" value="COMPLEMENT FACTOR H"/>
    <property type="match status" value="1"/>
</dbReference>
<feature type="domain" description="Sushi" evidence="17">
    <location>
        <begin position="83"/>
        <end position="143"/>
    </location>
</feature>
<evidence type="ECO:0000256" key="8">
    <source>
        <dbReference type="ARBA" id="ARBA00022859"/>
    </source>
</evidence>
<keyword evidence="8" id="KW-0391">Immunity</keyword>
<evidence type="ECO:0000256" key="11">
    <source>
        <dbReference type="ARBA" id="ARBA00023180"/>
    </source>
</evidence>
<evidence type="ECO:0000256" key="9">
    <source>
        <dbReference type="ARBA" id="ARBA00023157"/>
    </source>
</evidence>
<feature type="domain" description="Sushi" evidence="17">
    <location>
        <begin position="880"/>
        <end position="948"/>
    </location>
</feature>
<keyword evidence="7" id="KW-0677">Repeat</keyword>
<keyword evidence="11" id="KW-0325">Glycoprotein</keyword>
<dbReference type="Pfam" id="PF00084">
    <property type="entry name" value="Sushi"/>
    <property type="match status" value="18"/>
</dbReference>
<dbReference type="GeneID" id="114512472"/>
<dbReference type="GO" id="GO:0006957">
    <property type="term" value="P:complement activation, alternative pathway"/>
    <property type="evidence" value="ECO:0007669"/>
    <property type="project" value="UniProtKB-KW"/>
</dbReference>
<dbReference type="GO" id="GO:0005615">
    <property type="term" value="C:extracellular space"/>
    <property type="evidence" value="ECO:0007669"/>
    <property type="project" value="TreeGrafter"/>
</dbReference>
<feature type="disulfide bond" evidence="15">
    <location>
        <begin position="114"/>
        <end position="141"/>
    </location>
</feature>
<evidence type="ECO:0000256" key="5">
    <source>
        <dbReference type="ARBA" id="ARBA00022659"/>
    </source>
</evidence>
<feature type="domain" description="Sushi" evidence="17">
    <location>
        <begin position="566"/>
        <end position="624"/>
    </location>
</feature>
<gene>
    <name evidence="19" type="primary">LOC114512472</name>
</gene>
<dbReference type="PANTHER" id="PTHR45785">
    <property type="entry name" value="COMPLEMENT FACTOR H-RELATED"/>
    <property type="match status" value="1"/>
</dbReference>
<dbReference type="RefSeq" id="XP_035872123.1">
    <property type="nucleotide sequence ID" value="XM_036016230.1"/>
</dbReference>
<feature type="disulfide bond" evidence="15">
    <location>
        <begin position="178"/>
        <end position="205"/>
    </location>
</feature>
<dbReference type="PROSITE" id="PS50923">
    <property type="entry name" value="SUSHI"/>
    <property type="match status" value="16"/>
</dbReference>